<gene>
    <name evidence="1" type="ORF">BTN82_07285</name>
</gene>
<protein>
    <recommendedName>
        <fullName evidence="3">Phage protein</fullName>
    </recommendedName>
</protein>
<dbReference type="RefSeq" id="WP_075118486.1">
    <property type="nucleotide sequence ID" value="NZ_MSCT01000008.1"/>
</dbReference>
<evidence type="ECO:0000313" key="1">
    <source>
        <dbReference type="EMBL" id="OLF54803.1"/>
    </source>
</evidence>
<dbReference type="AlphaFoldDB" id="A0A1Q8ESN2"/>
<accession>A0A1Q8ESN2</accession>
<evidence type="ECO:0000313" key="2">
    <source>
        <dbReference type="Proteomes" id="UP000185578"/>
    </source>
</evidence>
<comment type="caution">
    <text evidence="1">The sequence shown here is derived from an EMBL/GenBank/DDBJ whole genome shotgun (WGS) entry which is preliminary data.</text>
</comment>
<evidence type="ECO:0008006" key="3">
    <source>
        <dbReference type="Google" id="ProtNLM"/>
    </source>
</evidence>
<reference evidence="1 2" key="1">
    <citation type="submission" date="2016-12" db="EMBL/GenBank/DDBJ databases">
        <authorList>
            <person name="Song W.-J."/>
            <person name="Kurnit D.M."/>
        </authorList>
    </citation>
    <scope>NUCLEOTIDE SEQUENCE [LARGE SCALE GENOMIC DNA]</scope>
    <source>
        <strain evidence="1 2">PCL1601</strain>
    </source>
</reference>
<organism evidence="1 2">
    <name type="scientific">Pseudomonas chlororaphis</name>
    <dbReference type="NCBI Taxonomy" id="587753"/>
    <lineage>
        <taxon>Bacteria</taxon>
        <taxon>Pseudomonadati</taxon>
        <taxon>Pseudomonadota</taxon>
        <taxon>Gammaproteobacteria</taxon>
        <taxon>Pseudomonadales</taxon>
        <taxon>Pseudomonadaceae</taxon>
        <taxon>Pseudomonas</taxon>
    </lineage>
</organism>
<dbReference type="EMBL" id="MSCT01000008">
    <property type="protein sequence ID" value="OLF54803.1"/>
    <property type="molecule type" value="Genomic_DNA"/>
</dbReference>
<name>A0A1Q8ESN2_9PSED</name>
<dbReference type="Proteomes" id="UP000185578">
    <property type="component" value="Unassembled WGS sequence"/>
</dbReference>
<sequence length="71" mass="8311">MSRYKEQYETRLWRELKEQFDVLKSMDGLVIDCEVKSAVRANIKLRIRELEVLAAKGDLECSVMEMSGKSR</sequence>
<proteinExistence type="predicted"/>